<keyword evidence="2" id="KW-0378">Hydrolase</keyword>
<dbReference type="GO" id="GO:0004553">
    <property type="term" value="F:hydrolase activity, hydrolyzing O-glycosyl compounds"/>
    <property type="evidence" value="ECO:0007669"/>
    <property type="project" value="InterPro"/>
</dbReference>
<dbReference type="GO" id="GO:0000981">
    <property type="term" value="F:DNA-binding transcription factor activity, RNA polymerase II-specific"/>
    <property type="evidence" value="ECO:0007669"/>
    <property type="project" value="InterPro"/>
</dbReference>
<dbReference type="Proteomes" id="UP000287144">
    <property type="component" value="Unassembled WGS sequence"/>
</dbReference>
<evidence type="ECO:0000256" key="3">
    <source>
        <dbReference type="ARBA" id="ARBA00023180"/>
    </source>
</evidence>
<dbReference type="GO" id="GO:0008270">
    <property type="term" value="F:zinc ion binding"/>
    <property type="evidence" value="ECO:0007669"/>
    <property type="project" value="InterPro"/>
</dbReference>
<evidence type="ECO:0000313" key="7">
    <source>
        <dbReference type="EMBL" id="RSM09691.1"/>
    </source>
</evidence>
<proteinExistence type="inferred from homology"/>
<evidence type="ECO:0000256" key="2">
    <source>
        <dbReference type="ARBA" id="ARBA00022801"/>
    </source>
</evidence>
<dbReference type="PANTHER" id="PTHR47785">
    <property type="entry name" value="ZN(II)2CYS6 TRANSCRIPTION FACTOR (EUROFUNG)-RELATED-RELATED"/>
    <property type="match status" value="1"/>
</dbReference>
<dbReference type="PROSITE" id="PS50048">
    <property type="entry name" value="ZN2_CY6_FUNGAL_2"/>
    <property type="match status" value="1"/>
</dbReference>
<dbReference type="SUPFAM" id="SSF57701">
    <property type="entry name" value="Zn2/Cys6 DNA-binding domain"/>
    <property type="match status" value="1"/>
</dbReference>
<dbReference type="PANTHER" id="PTHR47785:SF5">
    <property type="entry name" value="ZN(II)2CYS6 TRANSCRIPTION FACTOR (EUROFUNG)"/>
    <property type="match status" value="1"/>
</dbReference>
<name>A0A428U5W2_9HYPO</name>
<evidence type="ECO:0000256" key="1">
    <source>
        <dbReference type="ARBA" id="ARBA00005336"/>
    </source>
</evidence>
<dbReference type="Pfam" id="PF00933">
    <property type="entry name" value="Glyco_hydro_3"/>
    <property type="match status" value="1"/>
</dbReference>
<dbReference type="EMBL" id="NKCK01000027">
    <property type="protein sequence ID" value="RSM09691.1"/>
    <property type="molecule type" value="Genomic_DNA"/>
</dbReference>
<sequence length="774" mass="86863">MTDSTQSQSSTPNPVQQIRKRQRTESSYPRRRSVTACTVCRGRKSKCDNKRPSCSFCQSVGATCVYEELRSDFSNYDSASLHIINRLDYLERRMEERFDGLAGQRNDTSKDTSEDTTFVKPTVFPTAHYPAAERILEWPVFEGLGLQLHGRSLAMIHQDNHQFPSGPGTSPVDSRSHGQVSSSTGGGIFKDALPSSLVIESAIKDFLANVHTKNPILDPTTLAEAAEDCIQNGVGNSVQAALVLIACALGIISAPYRPSTFDKYSPASPDKVDASRQLGESCFARCRTILSNQPLSLLSTQCHFFCGVYEMYSIRPVAAWLQFSQASLQLKLHIQSRSFSPNEFQTDEGRLLQRLYWSCMQSECELANELRVTSSGLEDLPFPYAFPHPPESSNSPAELDDKSSGNRSKLNSWMFYLSETSLRRIGNEIIYNLYGQSPTEWMRDIVTTQRQAEQLDQKVTAWVNNLPKALQVEEPIFESTNELGLHVRTRFLTSQAWIFQPCLYFMIHAPQTELLKHRKDIEPLALTCLEASMGMINDATHHHRHHGTWYTARIAFGAALCLLAAARVNSIAMPPGWKASVQQAMHVLSRWSGESRNLQVSLEILRAEWDACSRSLFALWDVLGRDVEKEAGELIAGECHAKSAHVWLGLTINIWRIPLGARGFESFSEDPLLSSTMAGAMISSVRKGDIASSLKHFVANDMEREHTLVNCRISQRALREIYLLPFQLAIRDANPQALMTPYNRVNGLHTCENSDILQDIVRREWKYDGCILSD</sequence>
<feature type="compositionally biased region" description="Polar residues" evidence="5">
    <location>
        <begin position="161"/>
        <end position="183"/>
    </location>
</feature>
<dbReference type="InterPro" id="IPR036962">
    <property type="entry name" value="Glyco_hydro_3_N_sf"/>
</dbReference>
<dbReference type="InterPro" id="IPR036864">
    <property type="entry name" value="Zn2-C6_fun-type_DNA-bd_sf"/>
</dbReference>
<dbReference type="Pfam" id="PF00172">
    <property type="entry name" value="Zn_clus"/>
    <property type="match status" value="1"/>
</dbReference>
<keyword evidence="3" id="KW-0325">Glycoprotein</keyword>
<keyword evidence="8" id="KW-1185">Reference proteome</keyword>
<dbReference type="SMART" id="SM00066">
    <property type="entry name" value="GAL4"/>
    <property type="match status" value="1"/>
</dbReference>
<keyword evidence="4" id="KW-0539">Nucleus</keyword>
<dbReference type="STRING" id="1325735.A0A428U5W2"/>
<evidence type="ECO:0000256" key="4">
    <source>
        <dbReference type="ARBA" id="ARBA00023242"/>
    </source>
</evidence>
<accession>A0A428U5W2</accession>
<dbReference type="InterPro" id="IPR017853">
    <property type="entry name" value="GH"/>
</dbReference>
<dbReference type="PROSITE" id="PS00463">
    <property type="entry name" value="ZN2_CY6_FUNGAL_1"/>
    <property type="match status" value="1"/>
</dbReference>
<reference evidence="7 8" key="1">
    <citation type="submission" date="2017-06" db="EMBL/GenBank/DDBJ databases">
        <title>Comparative genomic analysis of Ambrosia Fusariam Clade fungi.</title>
        <authorList>
            <person name="Stajich J.E."/>
            <person name="Carrillo J."/>
            <person name="Kijimoto T."/>
            <person name="Eskalen A."/>
            <person name="O'Donnell K."/>
            <person name="Kasson M."/>
        </authorList>
    </citation>
    <scope>NUCLEOTIDE SEQUENCE [LARGE SCALE GENOMIC DNA]</scope>
    <source>
        <strain evidence="7 8">NRRL62579</strain>
    </source>
</reference>
<dbReference type="InterPro" id="IPR001764">
    <property type="entry name" value="Glyco_hydro_3_N"/>
</dbReference>
<evidence type="ECO:0000256" key="5">
    <source>
        <dbReference type="SAM" id="MobiDB-lite"/>
    </source>
</evidence>
<dbReference type="AlphaFoldDB" id="A0A428U5W2"/>
<protein>
    <recommendedName>
        <fullName evidence="6">Zn(2)-C6 fungal-type domain-containing protein</fullName>
    </recommendedName>
</protein>
<dbReference type="CDD" id="cd12148">
    <property type="entry name" value="fungal_TF_MHR"/>
    <property type="match status" value="1"/>
</dbReference>
<dbReference type="Gene3D" id="3.20.20.300">
    <property type="entry name" value="Glycoside hydrolase, family 3, N-terminal domain"/>
    <property type="match status" value="1"/>
</dbReference>
<feature type="region of interest" description="Disordered" evidence="5">
    <location>
        <begin position="159"/>
        <end position="185"/>
    </location>
</feature>
<dbReference type="CDD" id="cd00067">
    <property type="entry name" value="GAL4"/>
    <property type="match status" value="1"/>
</dbReference>
<dbReference type="SUPFAM" id="SSF51445">
    <property type="entry name" value="(Trans)glycosidases"/>
    <property type="match status" value="1"/>
</dbReference>
<dbReference type="Gene3D" id="4.10.240.10">
    <property type="entry name" value="Zn(2)-C6 fungal-type DNA-binding domain"/>
    <property type="match status" value="1"/>
</dbReference>
<gene>
    <name evidence="7" type="ORF">CEP52_003963</name>
</gene>
<feature type="region of interest" description="Disordered" evidence="5">
    <location>
        <begin position="1"/>
        <end position="30"/>
    </location>
</feature>
<dbReference type="PRINTS" id="PR00133">
    <property type="entry name" value="GLHYDRLASE3"/>
</dbReference>
<dbReference type="InterPro" id="IPR001138">
    <property type="entry name" value="Zn2Cys6_DnaBD"/>
</dbReference>
<organism evidence="7 8">
    <name type="scientific">Fusarium oligoseptatum</name>
    <dbReference type="NCBI Taxonomy" id="2604345"/>
    <lineage>
        <taxon>Eukaryota</taxon>
        <taxon>Fungi</taxon>
        <taxon>Dikarya</taxon>
        <taxon>Ascomycota</taxon>
        <taxon>Pezizomycotina</taxon>
        <taxon>Sordariomycetes</taxon>
        <taxon>Hypocreomycetidae</taxon>
        <taxon>Hypocreales</taxon>
        <taxon>Nectriaceae</taxon>
        <taxon>Fusarium</taxon>
        <taxon>Fusarium solani species complex</taxon>
    </lineage>
</organism>
<feature type="compositionally biased region" description="Polar residues" evidence="5">
    <location>
        <begin position="1"/>
        <end position="16"/>
    </location>
</feature>
<evidence type="ECO:0000313" key="8">
    <source>
        <dbReference type="Proteomes" id="UP000287144"/>
    </source>
</evidence>
<comment type="caution">
    <text evidence="7">The sequence shown here is derived from an EMBL/GenBank/DDBJ whole genome shotgun (WGS) entry which is preliminary data.</text>
</comment>
<dbReference type="InterPro" id="IPR053181">
    <property type="entry name" value="EcdB-like_regulator"/>
</dbReference>
<comment type="similarity">
    <text evidence="1">Belongs to the glycosyl hydrolase 3 family.</text>
</comment>
<dbReference type="GO" id="GO:0005975">
    <property type="term" value="P:carbohydrate metabolic process"/>
    <property type="evidence" value="ECO:0007669"/>
    <property type="project" value="InterPro"/>
</dbReference>
<feature type="domain" description="Zn(2)-C6 fungal-type" evidence="6">
    <location>
        <begin position="36"/>
        <end position="66"/>
    </location>
</feature>
<evidence type="ECO:0000259" key="6">
    <source>
        <dbReference type="PROSITE" id="PS50048"/>
    </source>
</evidence>